<comment type="caution">
    <text evidence="2">The sequence shown here is derived from an EMBL/GenBank/DDBJ whole genome shotgun (WGS) entry which is preliminary data.</text>
</comment>
<name>A0A919CIC3_9ACTN</name>
<dbReference type="RefSeq" id="WP_017575787.1">
    <property type="nucleotide sequence ID" value="NZ_BMXL01000013.1"/>
</dbReference>
<evidence type="ECO:0000313" key="2">
    <source>
        <dbReference type="EMBL" id="GHD28100.1"/>
    </source>
</evidence>
<dbReference type="InterPro" id="IPR055976">
    <property type="entry name" value="DUF7554"/>
</dbReference>
<dbReference type="EMBL" id="BMXL01000013">
    <property type="protein sequence ID" value="GHD28100.1"/>
    <property type="molecule type" value="Genomic_DNA"/>
</dbReference>
<dbReference type="Proteomes" id="UP000654947">
    <property type="component" value="Unassembled WGS sequence"/>
</dbReference>
<protein>
    <submittedName>
        <fullName evidence="2">Uncharacterized protein</fullName>
    </submittedName>
</protein>
<evidence type="ECO:0000256" key="1">
    <source>
        <dbReference type="SAM" id="Phobius"/>
    </source>
</evidence>
<keyword evidence="1" id="KW-0472">Membrane</keyword>
<dbReference type="AlphaFoldDB" id="A0A919CIC3"/>
<reference evidence="2 3" key="1">
    <citation type="journal article" date="2014" name="Int. J. Syst. Evol. Microbiol.">
        <title>Complete genome sequence of Corynebacterium casei LMG S-19264T (=DSM 44701T), isolated from a smear-ripened cheese.</title>
        <authorList>
            <consortium name="US DOE Joint Genome Institute (JGI-PGF)"/>
            <person name="Walter F."/>
            <person name="Albersmeier A."/>
            <person name="Kalinowski J."/>
            <person name="Ruckert C."/>
        </authorList>
    </citation>
    <scope>NUCLEOTIDE SEQUENCE [LARGE SCALE GENOMIC DNA]</scope>
    <source>
        <strain evidence="2 3">KCTC 19473</strain>
    </source>
</reference>
<proteinExistence type="predicted"/>
<keyword evidence="3" id="KW-1185">Reference proteome</keyword>
<dbReference type="Pfam" id="PF24431">
    <property type="entry name" value="DUF7554"/>
    <property type="match status" value="1"/>
</dbReference>
<feature type="transmembrane region" description="Helical" evidence="1">
    <location>
        <begin position="26"/>
        <end position="45"/>
    </location>
</feature>
<accession>A0A919CIC3</accession>
<sequence>MLRIVLVLLAIWIVLGILGAVLRGLFWLTAIAAVLFVATAAWGWFTRSRKD</sequence>
<keyword evidence="1" id="KW-1133">Transmembrane helix</keyword>
<keyword evidence="1" id="KW-0812">Transmembrane</keyword>
<organism evidence="2 3">
    <name type="scientific">Nocardiopsis kunsanensis</name>
    <dbReference type="NCBI Taxonomy" id="141693"/>
    <lineage>
        <taxon>Bacteria</taxon>
        <taxon>Bacillati</taxon>
        <taxon>Actinomycetota</taxon>
        <taxon>Actinomycetes</taxon>
        <taxon>Streptosporangiales</taxon>
        <taxon>Nocardiopsidaceae</taxon>
        <taxon>Nocardiopsis</taxon>
    </lineage>
</organism>
<evidence type="ECO:0000313" key="3">
    <source>
        <dbReference type="Proteomes" id="UP000654947"/>
    </source>
</evidence>
<gene>
    <name evidence="2" type="ORF">GCM10007147_27760</name>
</gene>